<feature type="compositionally biased region" description="Basic and acidic residues" evidence="1">
    <location>
        <begin position="92"/>
        <end position="103"/>
    </location>
</feature>
<protein>
    <submittedName>
        <fullName evidence="2">Uncharacterized protein</fullName>
    </submittedName>
</protein>
<evidence type="ECO:0000313" key="2">
    <source>
        <dbReference type="EMBL" id="GEU40341.1"/>
    </source>
</evidence>
<accession>A0A6L2JTD9</accession>
<feature type="compositionally biased region" description="Basic and acidic residues" evidence="1">
    <location>
        <begin position="128"/>
        <end position="137"/>
    </location>
</feature>
<gene>
    <name evidence="2" type="ORF">Tci_012319</name>
</gene>
<reference evidence="2" key="1">
    <citation type="journal article" date="2019" name="Sci. Rep.">
        <title>Draft genome of Tanacetum cinerariifolium, the natural source of mosquito coil.</title>
        <authorList>
            <person name="Yamashiro T."/>
            <person name="Shiraishi A."/>
            <person name="Satake H."/>
            <person name="Nakayama K."/>
        </authorList>
    </citation>
    <scope>NUCLEOTIDE SEQUENCE</scope>
</reference>
<comment type="caution">
    <text evidence="2">The sequence shown here is derived from an EMBL/GenBank/DDBJ whole genome shotgun (WGS) entry which is preliminary data.</text>
</comment>
<organism evidence="2">
    <name type="scientific">Tanacetum cinerariifolium</name>
    <name type="common">Dalmatian daisy</name>
    <name type="synonym">Chrysanthemum cinerariifolium</name>
    <dbReference type="NCBI Taxonomy" id="118510"/>
    <lineage>
        <taxon>Eukaryota</taxon>
        <taxon>Viridiplantae</taxon>
        <taxon>Streptophyta</taxon>
        <taxon>Embryophyta</taxon>
        <taxon>Tracheophyta</taxon>
        <taxon>Spermatophyta</taxon>
        <taxon>Magnoliopsida</taxon>
        <taxon>eudicotyledons</taxon>
        <taxon>Gunneridae</taxon>
        <taxon>Pentapetalae</taxon>
        <taxon>asterids</taxon>
        <taxon>campanulids</taxon>
        <taxon>Asterales</taxon>
        <taxon>Asteraceae</taxon>
        <taxon>Asteroideae</taxon>
        <taxon>Anthemideae</taxon>
        <taxon>Anthemidinae</taxon>
        <taxon>Tanacetum</taxon>
    </lineage>
</organism>
<evidence type="ECO:0000256" key="1">
    <source>
        <dbReference type="SAM" id="MobiDB-lite"/>
    </source>
</evidence>
<feature type="compositionally biased region" description="Low complexity" evidence="1">
    <location>
        <begin position="140"/>
        <end position="151"/>
    </location>
</feature>
<feature type="region of interest" description="Disordered" evidence="1">
    <location>
        <begin position="75"/>
        <end position="103"/>
    </location>
</feature>
<dbReference type="EMBL" id="BKCJ010001290">
    <property type="protein sequence ID" value="GEU40341.1"/>
    <property type="molecule type" value="Genomic_DNA"/>
</dbReference>
<sequence>MIPIQSASFAYHLMHSQPMYPPNLHSAPFYNQRAQKQMYHPCMASPLYNPPSQYSPIQSFYLDDDLESLWGATSQPYQPFMSQDSKGPSQPVRDDSPVEEAHSKWKAVEMSLYSKSCKLDVDSEDEEVRPMGRDKSNKKASSTAARSESSAGGDQSLVDAAGIGLGDPKDGKRRKNGTMRLTQHRELGTQRITHERQQLEFERERHEWKKRPHFL</sequence>
<feature type="compositionally biased region" description="Basic and acidic residues" evidence="1">
    <location>
        <begin position="183"/>
        <end position="207"/>
    </location>
</feature>
<name>A0A6L2JTD9_TANCI</name>
<feature type="compositionally biased region" description="Polar residues" evidence="1">
    <location>
        <begin position="75"/>
        <end position="88"/>
    </location>
</feature>
<dbReference type="AlphaFoldDB" id="A0A6L2JTD9"/>
<feature type="region of interest" description="Disordered" evidence="1">
    <location>
        <begin position="121"/>
        <end position="215"/>
    </location>
</feature>
<proteinExistence type="predicted"/>